<dbReference type="EMBL" id="SWLB01000012">
    <property type="protein sequence ID" value="KAF3331464.1"/>
    <property type="molecule type" value="Genomic_DNA"/>
</dbReference>
<gene>
    <name evidence="5" type="ORF">FCM35_KLT02870</name>
</gene>
<dbReference type="GO" id="GO:0003700">
    <property type="term" value="F:DNA-binding transcription factor activity"/>
    <property type="evidence" value="ECO:0007669"/>
    <property type="project" value="TreeGrafter"/>
</dbReference>
<dbReference type="GO" id="GO:0009909">
    <property type="term" value="P:regulation of flower development"/>
    <property type="evidence" value="ECO:0007669"/>
    <property type="project" value="InterPro"/>
</dbReference>
<dbReference type="AlphaFoldDB" id="A0A833QXG8"/>
<organism evidence="5 6">
    <name type="scientific">Carex littledalei</name>
    <dbReference type="NCBI Taxonomy" id="544730"/>
    <lineage>
        <taxon>Eukaryota</taxon>
        <taxon>Viridiplantae</taxon>
        <taxon>Streptophyta</taxon>
        <taxon>Embryophyta</taxon>
        <taxon>Tracheophyta</taxon>
        <taxon>Spermatophyta</taxon>
        <taxon>Magnoliopsida</taxon>
        <taxon>Liliopsida</taxon>
        <taxon>Poales</taxon>
        <taxon>Cyperaceae</taxon>
        <taxon>Cyperoideae</taxon>
        <taxon>Cariceae</taxon>
        <taxon>Carex</taxon>
        <taxon>Carex subgen. Euthyceras</taxon>
    </lineage>
</organism>
<dbReference type="InterPro" id="IPR010402">
    <property type="entry name" value="CCT_domain"/>
</dbReference>
<proteinExistence type="predicted"/>
<evidence type="ECO:0000256" key="2">
    <source>
        <dbReference type="ARBA" id="ARBA00023242"/>
    </source>
</evidence>
<evidence type="ECO:0000313" key="5">
    <source>
        <dbReference type="EMBL" id="KAF3331464.1"/>
    </source>
</evidence>
<sequence>MEEERAARCPDHCPYCPYCQLPMLFFDPGIMNVVKENNEQDSEIFNEEKLDEYFDLAELDSCYEHFGDANHEGMLMPSHVMATATSSTGEVSTVGYSYTKSMGHSVSFSSLEASVVPDTTITDISNSHLLASNGTLDLVPGPAHLINLDLSAVDREARVMRYKEKRKMRKFEKILRYASRKAFAEARPRIKGRFAKRSALELEVDQMFAQSALSDHRVMRPCHGINDSKE</sequence>
<accession>A0A833QXG8</accession>
<reference evidence="5" key="1">
    <citation type="submission" date="2020-01" db="EMBL/GenBank/DDBJ databases">
        <title>Genome sequence of Kobresia littledalei, the first chromosome-level genome in the family Cyperaceae.</title>
        <authorList>
            <person name="Qu G."/>
        </authorList>
    </citation>
    <scope>NUCLEOTIDE SEQUENCE</scope>
    <source>
        <strain evidence="5">C.B.Clarke</strain>
        <tissue evidence="5">Leaf</tissue>
    </source>
</reference>
<dbReference type="PANTHER" id="PTHR31319">
    <property type="entry name" value="ZINC FINGER PROTEIN CONSTANS-LIKE 4"/>
    <property type="match status" value="1"/>
</dbReference>
<dbReference type="OrthoDB" id="153872at2759"/>
<comment type="subcellular location">
    <subcellularLocation>
        <location evidence="1 3">Nucleus</location>
    </subcellularLocation>
</comment>
<name>A0A833QXG8_9POAL</name>
<comment type="caution">
    <text evidence="5">The sequence shown here is derived from an EMBL/GenBank/DDBJ whole genome shotgun (WGS) entry which is preliminary data.</text>
</comment>
<evidence type="ECO:0000256" key="3">
    <source>
        <dbReference type="PROSITE-ProRule" id="PRU00357"/>
    </source>
</evidence>
<keyword evidence="2 3" id="KW-0539">Nucleus</keyword>
<dbReference type="GO" id="GO:2000028">
    <property type="term" value="P:regulation of photoperiodism, flowering"/>
    <property type="evidence" value="ECO:0007669"/>
    <property type="project" value="TreeGrafter"/>
</dbReference>
<protein>
    <submittedName>
        <fullName evidence="5">Zinc finger protein HD1-like isoform X2</fullName>
    </submittedName>
</protein>
<evidence type="ECO:0000259" key="4">
    <source>
        <dbReference type="PROSITE" id="PS51017"/>
    </source>
</evidence>
<dbReference type="PANTHER" id="PTHR31319:SF39">
    <property type="entry name" value="ZINC FINGER PROTEIN CONSTANS-LIKE 1"/>
    <property type="match status" value="1"/>
</dbReference>
<feature type="domain" description="CCT" evidence="4">
    <location>
        <begin position="155"/>
        <end position="197"/>
    </location>
</feature>
<evidence type="ECO:0000256" key="1">
    <source>
        <dbReference type="ARBA" id="ARBA00004123"/>
    </source>
</evidence>
<dbReference type="PROSITE" id="PS51017">
    <property type="entry name" value="CCT"/>
    <property type="match status" value="1"/>
</dbReference>
<evidence type="ECO:0000313" key="6">
    <source>
        <dbReference type="Proteomes" id="UP000623129"/>
    </source>
</evidence>
<dbReference type="Proteomes" id="UP000623129">
    <property type="component" value="Unassembled WGS sequence"/>
</dbReference>
<keyword evidence="6" id="KW-1185">Reference proteome</keyword>
<dbReference type="GO" id="GO:0005634">
    <property type="term" value="C:nucleus"/>
    <property type="evidence" value="ECO:0007669"/>
    <property type="project" value="UniProtKB-SubCell"/>
</dbReference>
<dbReference type="InterPro" id="IPR045281">
    <property type="entry name" value="CONSTANS-like"/>
</dbReference>
<dbReference type="Pfam" id="PF06203">
    <property type="entry name" value="CCT"/>
    <property type="match status" value="1"/>
</dbReference>